<protein>
    <recommendedName>
        <fullName evidence="1">Phage FDXHR zinc binding domain-containing protein</fullName>
    </recommendedName>
</protein>
<dbReference type="Proteomes" id="UP000234433">
    <property type="component" value="Unassembled WGS sequence"/>
</dbReference>
<dbReference type="AlphaFoldDB" id="A0A2H1KE92"/>
<name>A0A2H1KE92_9MICO</name>
<sequence>MKTTCTECSKTWGGMRAEHCCACHETFSGTSSGDKHRRGEYPNRTCSTDDLVHNPKRDLWQLPGTWSERDHS</sequence>
<evidence type="ECO:0000313" key="2">
    <source>
        <dbReference type="EMBL" id="SMX97959.1"/>
    </source>
</evidence>
<reference evidence="2 3" key="1">
    <citation type="submission" date="2017-03" db="EMBL/GenBank/DDBJ databases">
        <authorList>
            <person name="Afonso C.L."/>
            <person name="Miller P.J."/>
            <person name="Scott M.A."/>
            <person name="Spackman E."/>
            <person name="Goraichik I."/>
            <person name="Dimitrov K.M."/>
            <person name="Suarez D.L."/>
            <person name="Swayne D.E."/>
        </authorList>
    </citation>
    <scope>NUCLEOTIDE SEQUENCE [LARGE SCALE GENOMIC DNA]</scope>
    <source>
        <strain evidence="2 3">CNRZ 918</strain>
    </source>
</reference>
<dbReference type="EMBL" id="FXZD01000007">
    <property type="protein sequence ID" value="SMX97959.1"/>
    <property type="molecule type" value="Genomic_DNA"/>
</dbReference>
<dbReference type="RefSeq" id="WP_418904418.1">
    <property type="nucleotide sequence ID" value="NZ_FXZD01000007.1"/>
</dbReference>
<organism evidence="2 3">
    <name type="scientific">Brevibacterium antiquum CNRZ 918</name>
    <dbReference type="NCBI Taxonomy" id="1255637"/>
    <lineage>
        <taxon>Bacteria</taxon>
        <taxon>Bacillati</taxon>
        <taxon>Actinomycetota</taxon>
        <taxon>Actinomycetes</taxon>
        <taxon>Micrococcales</taxon>
        <taxon>Brevibacteriaceae</taxon>
        <taxon>Brevibacterium</taxon>
    </lineage>
</organism>
<evidence type="ECO:0000313" key="3">
    <source>
        <dbReference type="Proteomes" id="UP000234433"/>
    </source>
</evidence>
<gene>
    <name evidence="2" type="ORF">BANT918_02376</name>
</gene>
<evidence type="ECO:0000259" key="1">
    <source>
        <dbReference type="Pfam" id="PF24071"/>
    </source>
</evidence>
<accession>A0A2H1KE92</accession>
<dbReference type="Pfam" id="PF24071">
    <property type="entry name" value="Phage_zn_bind_3"/>
    <property type="match status" value="1"/>
</dbReference>
<dbReference type="InterPro" id="IPR058158">
    <property type="entry name" value="Phage_zn-bd_3"/>
</dbReference>
<feature type="domain" description="Phage FDXHR zinc binding" evidence="1">
    <location>
        <begin position="4"/>
        <end position="48"/>
    </location>
</feature>
<proteinExistence type="predicted"/>